<reference evidence="2" key="2">
    <citation type="journal article" date="2020" name="Nat. Commun.">
        <title>Large-scale genome sequencing of mycorrhizal fungi provides insights into the early evolution of symbiotic traits.</title>
        <authorList>
            <person name="Miyauchi S."/>
            <person name="Kiss E."/>
            <person name="Kuo A."/>
            <person name="Drula E."/>
            <person name="Kohler A."/>
            <person name="Sanchez-Garcia M."/>
            <person name="Morin E."/>
            <person name="Andreopoulos B."/>
            <person name="Barry K.W."/>
            <person name="Bonito G."/>
            <person name="Buee M."/>
            <person name="Carver A."/>
            <person name="Chen C."/>
            <person name="Cichocki N."/>
            <person name="Clum A."/>
            <person name="Culley D."/>
            <person name="Crous P.W."/>
            <person name="Fauchery L."/>
            <person name="Girlanda M."/>
            <person name="Hayes R.D."/>
            <person name="Keri Z."/>
            <person name="LaButti K."/>
            <person name="Lipzen A."/>
            <person name="Lombard V."/>
            <person name="Magnuson J."/>
            <person name="Maillard F."/>
            <person name="Murat C."/>
            <person name="Nolan M."/>
            <person name="Ohm R.A."/>
            <person name="Pangilinan J."/>
            <person name="Pereira M.F."/>
            <person name="Perotto S."/>
            <person name="Peter M."/>
            <person name="Pfister S."/>
            <person name="Riley R."/>
            <person name="Sitrit Y."/>
            <person name="Stielow J.B."/>
            <person name="Szollosi G."/>
            <person name="Zifcakova L."/>
            <person name="Stursova M."/>
            <person name="Spatafora J.W."/>
            <person name="Tedersoo L."/>
            <person name="Vaario L.M."/>
            <person name="Yamada A."/>
            <person name="Yan M."/>
            <person name="Wang P."/>
            <person name="Xu J."/>
            <person name="Bruns T."/>
            <person name="Baldrian P."/>
            <person name="Vilgalys R."/>
            <person name="Dunand C."/>
            <person name="Henrissat B."/>
            <person name="Grigoriev I.V."/>
            <person name="Hibbett D."/>
            <person name="Nagy L.G."/>
            <person name="Martin F.M."/>
        </authorList>
    </citation>
    <scope>NUCLEOTIDE SEQUENCE</scope>
    <source>
        <strain evidence="2">Prilba</strain>
    </source>
</reference>
<accession>A0A9P5MJW6</accession>
<evidence type="ECO:0000313" key="4">
    <source>
        <dbReference type="Proteomes" id="UP000759537"/>
    </source>
</evidence>
<sequence>MSESAYPSMGVEGSGSGSGSGDLDVMVKGDAKKSIGVDDSDQALLLYVLFIRSSAFNSIVQPPRPPTSRRFQFQMPPWRGPRGMLQIWGATSNSWDETTTTV</sequence>
<dbReference type="AlphaFoldDB" id="A0A9P5MJW6"/>
<evidence type="ECO:0000313" key="2">
    <source>
        <dbReference type="EMBL" id="KAF8460783.1"/>
    </source>
</evidence>
<dbReference type="EMBL" id="WHVB01000157">
    <property type="protein sequence ID" value="KAF8460783.1"/>
    <property type="molecule type" value="Genomic_DNA"/>
</dbReference>
<keyword evidence="4" id="KW-1185">Reference proteome</keyword>
<name>A0A9P5MJW6_9AGAM</name>
<comment type="caution">
    <text evidence="2">The sequence shown here is derived from an EMBL/GenBank/DDBJ whole genome shotgun (WGS) entry which is preliminary data.</text>
</comment>
<evidence type="ECO:0000256" key="1">
    <source>
        <dbReference type="SAM" id="MobiDB-lite"/>
    </source>
</evidence>
<proteinExistence type="predicted"/>
<protein>
    <submittedName>
        <fullName evidence="2">Uncharacterized protein</fullName>
    </submittedName>
</protein>
<feature type="region of interest" description="Disordered" evidence="1">
    <location>
        <begin position="1"/>
        <end position="22"/>
    </location>
</feature>
<evidence type="ECO:0000313" key="3">
    <source>
        <dbReference type="EMBL" id="KAF8468698.1"/>
    </source>
</evidence>
<reference evidence="2" key="1">
    <citation type="submission" date="2019-10" db="EMBL/GenBank/DDBJ databases">
        <authorList>
            <consortium name="DOE Joint Genome Institute"/>
            <person name="Kuo A."/>
            <person name="Miyauchi S."/>
            <person name="Kiss E."/>
            <person name="Drula E."/>
            <person name="Kohler A."/>
            <person name="Sanchez-Garcia M."/>
            <person name="Andreopoulos B."/>
            <person name="Barry K.W."/>
            <person name="Bonito G."/>
            <person name="Buee M."/>
            <person name="Carver A."/>
            <person name="Chen C."/>
            <person name="Cichocki N."/>
            <person name="Clum A."/>
            <person name="Culley D."/>
            <person name="Crous P.W."/>
            <person name="Fauchery L."/>
            <person name="Girlanda M."/>
            <person name="Hayes R."/>
            <person name="Keri Z."/>
            <person name="LaButti K."/>
            <person name="Lipzen A."/>
            <person name="Lombard V."/>
            <person name="Magnuson J."/>
            <person name="Maillard F."/>
            <person name="Morin E."/>
            <person name="Murat C."/>
            <person name="Nolan M."/>
            <person name="Ohm R."/>
            <person name="Pangilinan J."/>
            <person name="Pereira M."/>
            <person name="Perotto S."/>
            <person name="Peter M."/>
            <person name="Riley R."/>
            <person name="Sitrit Y."/>
            <person name="Stielow B."/>
            <person name="Szollosi G."/>
            <person name="Zifcakova L."/>
            <person name="Stursova M."/>
            <person name="Spatafora J.W."/>
            <person name="Tedersoo L."/>
            <person name="Vaario L.-M."/>
            <person name="Yamada A."/>
            <person name="Yan M."/>
            <person name="Wang P."/>
            <person name="Xu J."/>
            <person name="Bruns T."/>
            <person name="Baldrian P."/>
            <person name="Vilgalys R."/>
            <person name="Henrissat B."/>
            <person name="Grigoriev I.V."/>
            <person name="Hibbett D."/>
            <person name="Nagy L.G."/>
            <person name="Martin F.M."/>
        </authorList>
    </citation>
    <scope>NUCLEOTIDE SEQUENCE</scope>
    <source>
        <strain evidence="2">Prilba</strain>
    </source>
</reference>
<dbReference type="EMBL" id="WHVB01000030">
    <property type="protein sequence ID" value="KAF8468698.1"/>
    <property type="molecule type" value="Genomic_DNA"/>
</dbReference>
<gene>
    <name evidence="3" type="ORF">DFH94DRAFT_685509</name>
    <name evidence="2" type="ORF">DFH94DRAFT_687146</name>
</gene>
<organism evidence="2 4">
    <name type="scientific">Russula ochroleuca</name>
    <dbReference type="NCBI Taxonomy" id="152965"/>
    <lineage>
        <taxon>Eukaryota</taxon>
        <taxon>Fungi</taxon>
        <taxon>Dikarya</taxon>
        <taxon>Basidiomycota</taxon>
        <taxon>Agaricomycotina</taxon>
        <taxon>Agaricomycetes</taxon>
        <taxon>Russulales</taxon>
        <taxon>Russulaceae</taxon>
        <taxon>Russula</taxon>
    </lineage>
</organism>
<dbReference type="Proteomes" id="UP000759537">
    <property type="component" value="Unassembled WGS sequence"/>
</dbReference>